<reference evidence="1" key="1">
    <citation type="submission" date="2015-04" db="UniProtKB">
        <authorList>
            <consortium name="EnsemblPlants"/>
        </authorList>
    </citation>
    <scope>IDENTIFICATION</scope>
</reference>
<proteinExistence type="predicted"/>
<dbReference type="Proteomes" id="UP000008021">
    <property type="component" value="Chromosome 8"/>
</dbReference>
<protein>
    <submittedName>
        <fullName evidence="1">Uncharacterized protein</fullName>
    </submittedName>
</protein>
<sequence>MELLCCCNRSHPTPRQADVFFHTKKKKLTRGASAAAPLQGHRPPSPAICRVKHSSPRSLLPAGETRDILGATSCCDRWHDVDSSRETGIGAQVAYELRVFRRETLPWINLLNRSSAPLSRSLIVSSNSSNCSSSHMTLLFWNVPETRDHLGDSIFFDRRQDVDSSNEMVISLASASSFTTLQSILSEAVLLLLNCFRAFLASRIRIFSPFDGQHHLLYTHPQLHEAFLHGIAEVKQDE</sequence>
<organism evidence="1">
    <name type="scientific">Oryza meridionalis</name>
    <dbReference type="NCBI Taxonomy" id="40149"/>
    <lineage>
        <taxon>Eukaryota</taxon>
        <taxon>Viridiplantae</taxon>
        <taxon>Streptophyta</taxon>
        <taxon>Embryophyta</taxon>
        <taxon>Tracheophyta</taxon>
        <taxon>Spermatophyta</taxon>
        <taxon>Magnoliopsida</taxon>
        <taxon>Liliopsida</taxon>
        <taxon>Poales</taxon>
        <taxon>Poaceae</taxon>
        <taxon>BOP clade</taxon>
        <taxon>Oryzoideae</taxon>
        <taxon>Oryzeae</taxon>
        <taxon>Oryzinae</taxon>
        <taxon>Oryza</taxon>
    </lineage>
</organism>
<dbReference type="AlphaFoldDB" id="A0A0E0ENT2"/>
<keyword evidence="2" id="KW-1185">Reference proteome</keyword>
<dbReference type="HOGENOM" id="CLU_1167470_0_0_1"/>
<evidence type="ECO:0000313" key="1">
    <source>
        <dbReference type="EnsemblPlants" id="OMERI08G17830.7"/>
    </source>
</evidence>
<reference evidence="1" key="2">
    <citation type="submission" date="2018-05" db="EMBL/GenBank/DDBJ databases">
        <title>OmerRS3 (Oryza meridionalis Reference Sequence Version 3).</title>
        <authorList>
            <person name="Zhang J."/>
            <person name="Kudrna D."/>
            <person name="Lee S."/>
            <person name="Talag J."/>
            <person name="Welchert J."/>
            <person name="Wing R.A."/>
        </authorList>
    </citation>
    <scope>NUCLEOTIDE SEQUENCE [LARGE SCALE GENOMIC DNA]</scope>
    <source>
        <strain evidence="1">cv. OR44</strain>
    </source>
</reference>
<evidence type="ECO:0000313" key="2">
    <source>
        <dbReference type="Proteomes" id="UP000008021"/>
    </source>
</evidence>
<dbReference type="EnsemblPlants" id="OMERI08G17830.7">
    <property type="protein sequence ID" value="OMERI08G17830.7"/>
    <property type="gene ID" value="OMERI08G17830"/>
</dbReference>
<name>A0A0E0ENT2_9ORYZ</name>
<dbReference type="Gramene" id="OMERI08G17830.7">
    <property type="protein sequence ID" value="OMERI08G17830.7"/>
    <property type="gene ID" value="OMERI08G17830"/>
</dbReference>
<accession>A0A0E0ENT2</accession>